<dbReference type="PANTHER" id="PTHR43606:SF2">
    <property type="entry name" value="ALKALINE PHOSPHATASE FAMILY PROTEIN (AFU_ORTHOLOGUE AFUA_5G03860)"/>
    <property type="match status" value="1"/>
</dbReference>
<comment type="caution">
    <text evidence="2">The sequence shown here is derived from an EMBL/GenBank/DDBJ whole genome shotgun (WGS) entry which is preliminary data.</text>
</comment>
<dbReference type="Pfam" id="PF09423">
    <property type="entry name" value="PhoD"/>
    <property type="match status" value="1"/>
</dbReference>
<proteinExistence type="predicted"/>
<dbReference type="InterPro" id="IPR018946">
    <property type="entry name" value="PhoD-like_MPP"/>
</dbReference>
<accession>A0ABS9KGB5</accession>
<sequence length="877" mass="99329">MDRRETLKTILLGSVSIPFLSKIPRINSTDNLKPLLSEETMMVSEWDQWPDMEWTGPGFWGNRLQDWQLRDGKARCSVTAPNRTLHSLTHQVNGESRNLQLSVNLELLSETLSAEDKIGFRIGAKAADDPVPVTFEDYRRDAIFGEGIEAGVQADGYLFIGNQKSDSSISLQNPIKLTISAEREGNNCHLELTAINSGDGTFLDKINVSDVDPQSLNGNIALLSHFQSDPTSADSPSVLFSNWMISGENLNHDSNQTFGPICFSQYTLNRGTLKMTTQLAPVESIENHSVELQIQQNGVWQTLQTTLIDPLSRTAHFRQEYWDSDEDITYRIRLELPLKNDTREYFYKGTIAAEPLNSDELKTAVFSCNSHYGFPNQEVVENVKKHHPDLAVFLGDQLYESHGGFGIQNSPVEKAALDWLRKWYMFGWSYREIFRDIPSAFIPDDHDVYHGNIWGQSGKDAPVDEGWGYAAQDQGGYKMPPEWVNMVQRAQTSNLPDPYDPSPVGQDISVYYTDWTYGGVSFAILEDRKFKTAPKNILPAEAKVMNGFIQNRDFDIKQYYNIEADLLGERQHTFLDHWAADWSHAAQMKAVFSQTNFCTVATLPEGSIIDQIVPSLPIPMKGEYVTGDAPTVDMDSNGWPQKGRDEALKRIRKGFALHIAGDQHLASTVHYGVDEHGDSGFAFAGPALNNIWPRRWWPNVQTDHKSLPGRQKNTGDFEDGFGNKMTVYAVGNPVQTNREPGLIYDRATGYGMVIFDKKDRTMRIECWPRYVDPEMNPEGQFDGWPITIKQSENYGRKAAAHLPELQINGLMNPVVQVYNERDEDLEYAIRIAGNRFTPKVYQKETTYRVRIGDPDRELWKEFNQVSPDDSTPLVCNF</sequence>
<reference evidence="2" key="1">
    <citation type="submission" date="2022-01" db="EMBL/GenBank/DDBJ databases">
        <authorList>
            <person name="Wang Y."/>
        </authorList>
    </citation>
    <scope>NUCLEOTIDE SEQUENCE</scope>
    <source>
        <strain evidence="2">WB101</strain>
    </source>
</reference>
<dbReference type="InterPro" id="IPR029052">
    <property type="entry name" value="Metallo-depent_PP-like"/>
</dbReference>
<dbReference type="EMBL" id="JAKLWS010000022">
    <property type="protein sequence ID" value="MCG2589860.1"/>
    <property type="molecule type" value="Genomic_DNA"/>
</dbReference>
<dbReference type="InterPro" id="IPR052900">
    <property type="entry name" value="Phospholipid_Metab_Enz"/>
</dbReference>
<dbReference type="InterPro" id="IPR038607">
    <property type="entry name" value="PhoD-like_sf"/>
</dbReference>
<keyword evidence="3" id="KW-1185">Reference proteome</keyword>
<evidence type="ECO:0000313" key="3">
    <source>
        <dbReference type="Proteomes" id="UP001165366"/>
    </source>
</evidence>
<protein>
    <submittedName>
        <fullName evidence="2">Alkaline phosphatase D family protein</fullName>
    </submittedName>
</protein>
<dbReference type="PANTHER" id="PTHR43606">
    <property type="entry name" value="PHOSPHATASE, PUTATIVE (AFU_ORTHOLOGUE AFUA_6G08710)-RELATED"/>
    <property type="match status" value="1"/>
</dbReference>
<name>A0ABS9KGB5_9BACT</name>
<dbReference type="Gene3D" id="3.60.21.70">
    <property type="entry name" value="PhoD-like phosphatase"/>
    <property type="match status" value="1"/>
</dbReference>
<gene>
    <name evidence="2" type="ORF">L6773_14865</name>
</gene>
<dbReference type="SUPFAM" id="SSF56300">
    <property type="entry name" value="Metallo-dependent phosphatases"/>
    <property type="match status" value="1"/>
</dbReference>
<dbReference type="RefSeq" id="WP_237855218.1">
    <property type="nucleotide sequence ID" value="NZ_JAKLWS010000022.1"/>
</dbReference>
<reference evidence="2" key="2">
    <citation type="submission" date="2024-05" db="EMBL/GenBank/DDBJ databases">
        <title>Rhodohalobacter halophilus gen. nov., sp. nov., a moderately halophilic member of the family Balneolaceae.</title>
        <authorList>
            <person name="Xia J."/>
        </authorList>
    </citation>
    <scope>NUCLEOTIDE SEQUENCE</scope>
    <source>
        <strain evidence="2">WB101</strain>
    </source>
</reference>
<evidence type="ECO:0000313" key="2">
    <source>
        <dbReference type="EMBL" id="MCG2589860.1"/>
    </source>
</evidence>
<organism evidence="2 3">
    <name type="scientific">Rhodohalobacter sulfatireducens</name>
    <dbReference type="NCBI Taxonomy" id="2911366"/>
    <lineage>
        <taxon>Bacteria</taxon>
        <taxon>Pseudomonadati</taxon>
        <taxon>Balneolota</taxon>
        <taxon>Balneolia</taxon>
        <taxon>Balneolales</taxon>
        <taxon>Balneolaceae</taxon>
        <taxon>Rhodohalobacter</taxon>
    </lineage>
</organism>
<dbReference type="Proteomes" id="UP001165366">
    <property type="component" value="Unassembled WGS sequence"/>
</dbReference>
<evidence type="ECO:0000259" key="1">
    <source>
        <dbReference type="Pfam" id="PF09423"/>
    </source>
</evidence>
<feature type="domain" description="PhoD-like phosphatase metallophosphatase" evidence="1">
    <location>
        <begin position="364"/>
        <end position="674"/>
    </location>
</feature>